<gene>
    <name evidence="2" type="ORF">GN244_ATG07403</name>
</gene>
<evidence type="ECO:0000256" key="1">
    <source>
        <dbReference type="SAM" id="MobiDB-lite"/>
    </source>
</evidence>
<feature type="non-terminal residue" evidence="2">
    <location>
        <position position="1"/>
    </location>
</feature>
<name>A0A833WFK2_PHYIN</name>
<dbReference type="Gene3D" id="1.10.238.10">
    <property type="entry name" value="EF-hand"/>
    <property type="match status" value="1"/>
</dbReference>
<comment type="caution">
    <text evidence="2">The sequence shown here is derived from an EMBL/GenBank/DDBJ whole genome shotgun (WGS) entry which is preliminary data.</text>
</comment>
<accession>A0A833WFK2</accession>
<dbReference type="Proteomes" id="UP000602510">
    <property type="component" value="Unassembled WGS sequence"/>
</dbReference>
<reference evidence="2" key="1">
    <citation type="submission" date="2020-04" db="EMBL/GenBank/DDBJ databases">
        <title>Hybrid Assembly of Korean Phytophthora infestans isolates.</title>
        <authorList>
            <person name="Prokchorchik M."/>
            <person name="Lee Y."/>
            <person name="Seo J."/>
            <person name="Cho J.-H."/>
            <person name="Park Y.-E."/>
            <person name="Jang D.-C."/>
            <person name="Im J.-S."/>
            <person name="Choi J.-G."/>
            <person name="Park H.-J."/>
            <person name="Lee G.-B."/>
            <person name="Lee Y.-G."/>
            <person name="Hong S.-Y."/>
            <person name="Cho K."/>
            <person name="Sohn K.H."/>
        </authorList>
    </citation>
    <scope>NUCLEOTIDE SEQUENCE</scope>
    <source>
        <strain evidence="2">KR_1_A1</strain>
    </source>
</reference>
<feature type="region of interest" description="Disordered" evidence="1">
    <location>
        <begin position="1"/>
        <end position="20"/>
    </location>
</feature>
<keyword evidence="3" id="KW-1185">Reference proteome</keyword>
<organism evidence="2 3">
    <name type="scientific">Phytophthora infestans</name>
    <name type="common">Potato late blight agent</name>
    <name type="synonym">Botrytis infestans</name>
    <dbReference type="NCBI Taxonomy" id="4787"/>
    <lineage>
        <taxon>Eukaryota</taxon>
        <taxon>Sar</taxon>
        <taxon>Stramenopiles</taxon>
        <taxon>Oomycota</taxon>
        <taxon>Peronosporomycetes</taxon>
        <taxon>Peronosporales</taxon>
        <taxon>Peronosporaceae</taxon>
        <taxon>Phytophthora</taxon>
    </lineage>
</organism>
<protein>
    <submittedName>
        <fullName evidence="2">Uncharacterized protein</fullName>
    </submittedName>
</protein>
<sequence length="138" mass="14879">SNFSQSNGNGSTTNGRFPHEHRVNGLPLRLILDCLLERLSPASLASATKVYTALQSSGNGRVFPAALASSFQAAKHPDVVLGRCSAAQIFQDFALSFEVAGGNGVVTFQHFETYCVNLRATLGSEELLQLVLRDCFNF</sequence>
<dbReference type="EMBL" id="WSZM01000145">
    <property type="protein sequence ID" value="KAF4040383.1"/>
    <property type="molecule type" value="Genomic_DNA"/>
</dbReference>
<evidence type="ECO:0000313" key="3">
    <source>
        <dbReference type="Proteomes" id="UP000602510"/>
    </source>
</evidence>
<evidence type="ECO:0000313" key="2">
    <source>
        <dbReference type="EMBL" id="KAF4040383.1"/>
    </source>
</evidence>
<proteinExistence type="predicted"/>
<feature type="compositionally biased region" description="Polar residues" evidence="1">
    <location>
        <begin position="1"/>
        <end position="15"/>
    </location>
</feature>
<dbReference type="AlphaFoldDB" id="A0A833WFK2"/>